<name>D3Q2X1_STANL</name>
<keyword evidence="2" id="KW-1185">Reference proteome</keyword>
<organism evidence="1 2">
    <name type="scientific">Stackebrandtia nassauensis (strain DSM 44728 / CIP 108903 / NRRL B-16338 / NBRC 102104 / LLR-40K-21)</name>
    <dbReference type="NCBI Taxonomy" id="446470"/>
    <lineage>
        <taxon>Bacteria</taxon>
        <taxon>Bacillati</taxon>
        <taxon>Actinomycetota</taxon>
        <taxon>Actinomycetes</taxon>
        <taxon>Glycomycetales</taxon>
        <taxon>Glycomycetaceae</taxon>
        <taxon>Stackebrandtia</taxon>
    </lineage>
</organism>
<protein>
    <submittedName>
        <fullName evidence="1">Uncharacterized protein</fullName>
    </submittedName>
</protein>
<dbReference type="HOGENOM" id="CLU_1905477_0_0_11"/>
<dbReference type="Proteomes" id="UP000000844">
    <property type="component" value="Chromosome"/>
</dbReference>
<proteinExistence type="predicted"/>
<evidence type="ECO:0000313" key="2">
    <source>
        <dbReference type="Proteomes" id="UP000000844"/>
    </source>
</evidence>
<sequence length="133" mass="14588">MTTTTPKGHYTVNTAGIYTYFVVYVNDGGRGVSEMSLGKPITTFEQIRQIARVIEADNGITGVTVTWYQLLSGPEANNRLEDALRDVHNFLSRALDNAAADRRSGFYSQKSILDTLTGNVREARATLGALTDQ</sequence>
<gene>
    <name evidence="1" type="ordered locus">Snas_6252</name>
</gene>
<dbReference type="STRING" id="446470.Snas_6252"/>
<dbReference type="EMBL" id="CP001778">
    <property type="protein sequence ID" value="ADD45872.1"/>
    <property type="molecule type" value="Genomic_DNA"/>
</dbReference>
<reference evidence="1 2" key="1">
    <citation type="journal article" date="2009" name="Stand. Genomic Sci.">
        <title>Complete genome sequence of Stackebrandtia nassauensis type strain (LLR-40K-21).</title>
        <authorList>
            <person name="Munk C."/>
            <person name="Lapidus A."/>
            <person name="Copeland A."/>
            <person name="Jando M."/>
            <person name="Mayilraj S."/>
            <person name="Glavina Del Rio T."/>
            <person name="Nolan M."/>
            <person name="Chen F."/>
            <person name="Lucas S."/>
            <person name="Tice H."/>
            <person name="Cheng J.F."/>
            <person name="Han C."/>
            <person name="Detter J.C."/>
            <person name="Bruce D."/>
            <person name="Goodwin L."/>
            <person name="Chain P."/>
            <person name="Pitluck S."/>
            <person name="Goker M."/>
            <person name="Ovchinikova G."/>
            <person name="Pati A."/>
            <person name="Ivanova N."/>
            <person name="Mavromatis K."/>
            <person name="Chen A."/>
            <person name="Palaniappan K."/>
            <person name="Land M."/>
            <person name="Hauser L."/>
            <person name="Chang Y.J."/>
            <person name="Jeffries C.D."/>
            <person name="Bristow J."/>
            <person name="Eisen J.A."/>
            <person name="Markowitz V."/>
            <person name="Hugenholtz P."/>
            <person name="Kyrpides N.C."/>
            <person name="Klenk H.P."/>
        </authorList>
    </citation>
    <scope>NUCLEOTIDE SEQUENCE [LARGE SCALE GENOMIC DNA]</scope>
    <source>
        <strain evidence="2">DSM 44728 / CIP 108903 / NRRL B-16338 / NBRC 102104 / LLR-40K-21</strain>
    </source>
</reference>
<dbReference type="AlphaFoldDB" id="D3Q2X1"/>
<evidence type="ECO:0000313" key="1">
    <source>
        <dbReference type="EMBL" id="ADD45872.1"/>
    </source>
</evidence>
<accession>D3Q2X1</accession>
<dbReference type="KEGG" id="sna:Snas_6252"/>